<evidence type="ECO:0000256" key="1">
    <source>
        <dbReference type="SAM" id="MobiDB-lite"/>
    </source>
</evidence>
<feature type="region of interest" description="Disordered" evidence="1">
    <location>
        <begin position="47"/>
        <end position="97"/>
    </location>
</feature>
<protein>
    <recommendedName>
        <fullName evidence="3">Lipoprotein</fullName>
    </recommendedName>
</protein>
<reference evidence="2" key="1">
    <citation type="submission" date="2016-10" db="EMBL/GenBank/DDBJ databases">
        <authorList>
            <person name="de Groot N.N."/>
        </authorList>
    </citation>
    <scope>NUCLEOTIDE SEQUENCE</scope>
</reference>
<evidence type="ECO:0000313" key="2">
    <source>
        <dbReference type="EMBL" id="SFV63148.1"/>
    </source>
</evidence>
<dbReference type="PROSITE" id="PS51257">
    <property type="entry name" value="PROKAR_LIPOPROTEIN"/>
    <property type="match status" value="1"/>
</dbReference>
<name>A0A1W1CBD1_9ZZZZ</name>
<organism evidence="2">
    <name type="scientific">hydrothermal vent metagenome</name>
    <dbReference type="NCBI Taxonomy" id="652676"/>
    <lineage>
        <taxon>unclassified sequences</taxon>
        <taxon>metagenomes</taxon>
        <taxon>ecological metagenomes</taxon>
    </lineage>
</organism>
<dbReference type="AlphaFoldDB" id="A0A1W1CBD1"/>
<evidence type="ECO:0008006" key="3">
    <source>
        <dbReference type="Google" id="ProtNLM"/>
    </source>
</evidence>
<sequence>MKLKQADKSTINYPSRYNFKPMLLGVGVAVALSGCLTNQPNINKTTNNKVLIKKQTENKKPKQEHNEKNKFKNEVEEPEVLGGVPLPPPDMKPKKAK</sequence>
<accession>A0A1W1CBD1</accession>
<feature type="compositionally biased region" description="Basic and acidic residues" evidence="1">
    <location>
        <begin position="54"/>
        <end position="75"/>
    </location>
</feature>
<dbReference type="EMBL" id="FPHN01000150">
    <property type="protein sequence ID" value="SFV63148.1"/>
    <property type="molecule type" value="Genomic_DNA"/>
</dbReference>
<proteinExistence type="predicted"/>
<gene>
    <name evidence="2" type="ORF">MNB_SV-14-676</name>
</gene>